<dbReference type="RefSeq" id="WP_337700568.1">
    <property type="nucleotide sequence ID" value="NZ_JBBEGM010000001.1"/>
</dbReference>
<keyword evidence="4" id="KW-1185">Reference proteome</keyword>
<evidence type="ECO:0000256" key="1">
    <source>
        <dbReference type="SAM" id="MobiDB-lite"/>
    </source>
</evidence>
<dbReference type="SUPFAM" id="SSF49899">
    <property type="entry name" value="Concanavalin A-like lectins/glucanases"/>
    <property type="match status" value="1"/>
</dbReference>
<feature type="transmembrane region" description="Helical" evidence="2">
    <location>
        <begin position="159"/>
        <end position="177"/>
    </location>
</feature>
<evidence type="ECO:0000313" key="3">
    <source>
        <dbReference type="EMBL" id="MEJ2860735.1"/>
    </source>
</evidence>
<keyword evidence="2" id="KW-0472">Membrane</keyword>
<sequence length="619" mass="64183">MGARDPGTDGLDVDPDAVTAPLPLPLPPQAPARRPSSLVPGVIVAAAVLAVFAAALAWHATGGRWQIISTPSMGTAAPVGSVVLTRPDPSPAIGDILTFQPPSTERARSVTHRVVAVEPGPRGTGIKTRGDINGGVDPWVLHAPDLTGRVVLVLPGLGWLVRALPALIAGIVLLWWATRRWLPWLWAVPTRVLGLSLLLAATSLVLKPFVGTTTLASHADAGGAHLTLVSTGVLPTRITADTGGELDLVSGQVGLLTMPRPPQANGNVLTSGVHMPWWLWIVMTAFWLLPMIYGLVAARRHPLVEESGPADRGPPPPLDPDTDPGPSDPAPDRGRGGGTTFLGMTLALVLTVLPDPTFAAFTARVANTANTTTANPYFTCLGATAGFGTNYIAWPLDDATVTNGATARSLTGGATGTYTGIFNPATSKPCPRDPGRAVTLAPTLLAPSSIVTTNTTASASTTVFSLVLWFRTGTTTGGRLLGWSSSRTPGLLSDLGGFDRHLYMTNSGQLVFGVYPNAYKTVTSPGSYNDDAWHLAVATLSPAGMVLYVDGAQVAADPATTTAQGGTTRTGWWRVGEGSLTGWASSPTTTAWSGSLYDAAVLTSALTPAQVAQLYRSGT</sequence>
<dbReference type="Gene3D" id="2.60.120.200">
    <property type="match status" value="1"/>
</dbReference>
<gene>
    <name evidence="3" type="ORF">WCD58_06195</name>
</gene>
<dbReference type="Pfam" id="PF13385">
    <property type="entry name" value="Laminin_G_3"/>
    <property type="match status" value="1"/>
</dbReference>
<name>A0ABU8M039_9PSEU</name>
<reference evidence="3 4" key="1">
    <citation type="submission" date="2024-03" db="EMBL/GenBank/DDBJ databases">
        <title>Actinomycetospora sp. OC33-EN07, a novel actinomycete isolated from wild orchid (Aerides multiflora).</title>
        <authorList>
            <person name="Suriyachadkun C."/>
        </authorList>
    </citation>
    <scope>NUCLEOTIDE SEQUENCE [LARGE SCALE GENOMIC DNA]</scope>
    <source>
        <strain evidence="3 4">OC33-EN07</strain>
    </source>
</reference>
<dbReference type="EMBL" id="JBBEGM010000001">
    <property type="protein sequence ID" value="MEJ2860735.1"/>
    <property type="molecule type" value="Genomic_DNA"/>
</dbReference>
<protein>
    <submittedName>
        <fullName evidence="3">LamG-like jellyroll fold domain-containing protein</fullName>
    </submittedName>
</protein>
<comment type="caution">
    <text evidence="3">The sequence shown here is derived from an EMBL/GenBank/DDBJ whole genome shotgun (WGS) entry which is preliminary data.</text>
</comment>
<feature type="transmembrane region" description="Helical" evidence="2">
    <location>
        <begin position="184"/>
        <end position="206"/>
    </location>
</feature>
<feature type="region of interest" description="Disordered" evidence="1">
    <location>
        <begin position="1"/>
        <end position="35"/>
    </location>
</feature>
<feature type="region of interest" description="Disordered" evidence="1">
    <location>
        <begin position="305"/>
        <end position="337"/>
    </location>
</feature>
<accession>A0ABU8M039</accession>
<feature type="transmembrane region" description="Helical" evidence="2">
    <location>
        <begin position="277"/>
        <end position="296"/>
    </location>
</feature>
<evidence type="ECO:0000256" key="2">
    <source>
        <dbReference type="SAM" id="Phobius"/>
    </source>
</evidence>
<evidence type="ECO:0000313" key="4">
    <source>
        <dbReference type="Proteomes" id="UP001369736"/>
    </source>
</evidence>
<proteinExistence type="predicted"/>
<feature type="transmembrane region" description="Helical" evidence="2">
    <location>
        <begin position="38"/>
        <end position="60"/>
    </location>
</feature>
<keyword evidence="2" id="KW-1133">Transmembrane helix</keyword>
<organism evidence="3 4">
    <name type="scientific">Actinomycetospora flava</name>
    <dbReference type="NCBI Taxonomy" id="3129232"/>
    <lineage>
        <taxon>Bacteria</taxon>
        <taxon>Bacillati</taxon>
        <taxon>Actinomycetota</taxon>
        <taxon>Actinomycetes</taxon>
        <taxon>Pseudonocardiales</taxon>
        <taxon>Pseudonocardiaceae</taxon>
        <taxon>Actinomycetospora</taxon>
    </lineage>
</organism>
<dbReference type="Proteomes" id="UP001369736">
    <property type="component" value="Unassembled WGS sequence"/>
</dbReference>
<dbReference type="InterPro" id="IPR013320">
    <property type="entry name" value="ConA-like_dom_sf"/>
</dbReference>
<keyword evidence="2" id="KW-0812">Transmembrane</keyword>